<feature type="region of interest" description="Disordered" evidence="1">
    <location>
        <begin position="36"/>
        <end position="72"/>
    </location>
</feature>
<evidence type="ECO:0000256" key="1">
    <source>
        <dbReference type="SAM" id="MobiDB-lite"/>
    </source>
</evidence>
<feature type="region of interest" description="Disordered" evidence="1">
    <location>
        <begin position="85"/>
        <end position="116"/>
    </location>
</feature>
<feature type="compositionally biased region" description="Basic residues" evidence="1">
    <location>
        <begin position="36"/>
        <end position="51"/>
    </location>
</feature>
<evidence type="ECO:0000313" key="3">
    <source>
        <dbReference type="EMBL" id="WVZ62888.1"/>
    </source>
</evidence>
<feature type="chain" id="PRO_5043026222" evidence="2">
    <location>
        <begin position="22"/>
        <end position="231"/>
    </location>
</feature>
<protein>
    <submittedName>
        <fullName evidence="3">Uncharacterized protein</fullName>
    </submittedName>
</protein>
<dbReference type="Proteomes" id="UP001341281">
    <property type="component" value="Chromosome 03"/>
</dbReference>
<dbReference type="AlphaFoldDB" id="A0AAQ3SXU3"/>
<gene>
    <name evidence="3" type="ORF">U9M48_012580</name>
</gene>
<reference evidence="3 4" key="1">
    <citation type="submission" date="2024-02" db="EMBL/GenBank/DDBJ databases">
        <title>High-quality chromosome-scale genome assembly of Pensacola bahiagrass (Paspalum notatum Flugge var. saurae).</title>
        <authorList>
            <person name="Vega J.M."/>
            <person name="Podio M."/>
            <person name="Orjuela J."/>
            <person name="Siena L.A."/>
            <person name="Pessino S.C."/>
            <person name="Combes M.C."/>
            <person name="Mariac C."/>
            <person name="Albertini E."/>
            <person name="Pupilli F."/>
            <person name="Ortiz J.P.A."/>
            <person name="Leblanc O."/>
        </authorList>
    </citation>
    <scope>NUCLEOTIDE SEQUENCE [LARGE SCALE GENOMIC DNA]</scope>
    <source>
        <strain evidence="3">R1</strain>
        <tissue evidence="3">Leaf</tissue>
    </source>
</reference>
<keyword evidence="4" id="KW-1185">Reference proteome</keyword>
<evidence type="ECO:0000256" key="2">
    <source>
        <dbReference type="SAM" id="SignalP"/>
    </source>
</evidence>
<organism evidence="3 4">
    <name type="scientific">Paspalum notatum var. saurae</name>
    <dbReference type="NCBI Taxonomy" id="547442"/>
    <lineage>
        <taxon>Eukaryota</taxon>
        <taxon>Viridiplantae</taxon>
        <taxon>Streptophyta</taxon>
        <taxon>Embryophyta</taxon>
        <taxon>Tracheophyta</taxon>
        <taxon>Spermatophyta</taxon>
        <taxon>Magnoliopsida</taxon>
        <taxon>Liliopsida</taxon>
        <taxon>Poales</taxon>
        <taxon>Poaceae</taxon>
        <taxon>PACMAD clade</taxon>
        <taxon>Panicoideae</taxon>
        <taxon>Andropogonodae</taxon>
        <taxon>Paspaleae</taxon>
        <taxon>Paspalinae</taxon>
        <taxon>Paspalum</taxon>
    </lineage>
</organism>
<evidence type="ECO:0000313" key="4">
    <source>
        <dbReference type="Proteomes" id="UP001341281"/>
    </source>
</evidence>
<proteinExistence type="predicted"/>
<feature type="signal peptide" evidence="2">
    <location>
        <begin position="1"/>
        <end position="21"/>
    </location>
</feature>
<name>A0AAQ3SXU3_PASNO</name>
<dbReference type="EMBL" id="CP144747">
    <property type="protein sequence ID" value="WVZ62888.1"/>
    <property type="molecule type" value="Genomic_DNA"/>
</dbReference>
<sequence>MAMPSPSPTHSLLPLSAAALAQLPPLLLVAVNGGRRRRKVGAKGRINRIHSPRINSPWTPPPSHLRSPSMEAAAWAVAADSRLGRGLAEPPRGRAPPPPPTAERSRGLGRERRRLRRTSGVSTIMRIGRTSHSFDPHHENQDLRGERTKREGAATPLLVSKVGEPVLAVLVPGGAPADGELCHGRGSRVEGGGSRGGTRSVVALAFSFSCSSRRSSFLLFLSGEQACVITY</sequence>
<accession>A0AAQ3SXU3</accession>
<keyword evidence="2" id="KW-0732">Signal</keyword>